<comment type="similarity">
    <text evidence="4">Belongs to the SIMIBI class G3E GTPase family. ZNG1 subfamily.</text>
</comment>
<evidence type="ECO:0000256" key="3">
    <source>
        <dbReference type="ARBA" id="ARBA00023186"/>
    </source>
</evidence>
<dbReference type="GO" id="GO:0008270">
    <property type="term" value="F:zinc ion binding"/>
    <property type="evidence" value="ECO:0007669"/>
    <property type="project" value="UniProtKB-KW"/>
</dbReference>
<feature type="region of interest" description="Disordered" evidence="8">
    <location>
        <begin position="266"/>
        <end position="301"/>
    </location>
</feature>
<dbReference type="GO" id="GO:0003676">
    <property type="term" value="F:nucleic acid binding"/>
    <property type="evidence" value="ECO:0007669"/>
    <property type="project" value="InterPro"/>
</dbReference>
<dbReference type="SMART" id="SM00833">
    <property type="entry name" value="CobW_C"/>
    <property type="match status" value="1"/>
</dbReference>
<dbReference type="InterPro" id="IPR011629">
    <property type="entry name" value="CobW-like_C"/>
</dbReference>
<dbReference type="InterPro" id="IPR036875">
    <property type="entry name" value="Znf_CCHC_sf"/>
</dbReference>
<evidence type="ECO:0000256" key="2">
    <source>
        <dbReference type="ARBA" id="ARBA00022801"/>
    </source>
</evidence>
<dbReference type="SMART" id="SM00343">
    <property type="entry name" value="ZnF_C2HC"/>
    <property type="match status" value="1"/>
</dbReference>
<feature type="domain" description="CCHC-type" evidence="9">
    <location>
        <begin position="309"/>
        <end position="325"/>
    </location>
</feature>
<feature type="compositionally biased region" description="Polar residues" evidence="8">
    <location>
        <begin position="266"/>
        <end position="280"/>
    </location>
</feature>
<keyword evidence="7" id="KW-0175">Coiled coil</keyword>
<evidence type="ECO:0000313" key="10">
    <source>
        <dbReference type="EMBL" id="GEU34346.1"/>
    </source>
</evidence>
<name>A0A6L2JBV2_TANCI</name>
<organism evidence="10">
    <name type="scientific">Tanacetum cinerariifolium</name>
    <name type="common">Dalmatian daisy</name>
    <name type="synonym">Chrysanthemum cinerariifolium</name>
    <dbReference type="NCBI Taxonomy" id="118510"/>
    <lineage>
        <taxon>Eukaryota</taxon>
        <taxon>Viridiplantae</taxon>
        <taxon>Streptophyta</taxon>
        <taxon>Embryophyta</taxon>
        <taxon>Tracheophyta</taxon>
        <taxon>Spermatophyta</taxon>
        <taxon>Magnoliopsida</taxon>
        <taxon>eudicotyledons</taxon>
        <taxon>Gunneridae</taxon>
        <taxon>Pentapetalae</taxon>
        <taxon>asterids</taxon>
        <taxon>campanulids</taxon>
        <taxon>Asterales</taxon>
        <taxon>Asteraceae</taxon>
        <taxon>Asteroideae</taxon>
        <taxon>Anthemideae</taxon>
        <taxon>Anthemidinae</taxon>
        <taxon>Tanacetum</taxon>
    </lineage>
</organism>
<sequence>MNYLEEQTDGEPMINSIQNGDHPLPVFAQVSLAGTAPNAIPTLKVPKFWTAEKKKTRKIDRLARSLLIQGLLNDIYSLIDSNETARDLWDALKRQIRCSEHGEQDRKVAILYEYETFKATEGEKLLDTYLRYLQVINDLKKCGYKKDNYELNYKFLNNLQPEWKQYRTLMRQTKNLMAINIDALYNILKQNQGDVNDALGYKKKIVVVTSDPLALVVEKTKVSKRKEKVEVQTKSEGSDDEDISDLKKITALLAKAFNRKKYYAKPTNNNLRTSPASSLANKRPEYVKSVEKKEDKKADEKKRDMSKVKCYNCKKKGHFTKDCKKEKVKDYNYYKTKMLLAKTESDEQLLLAEDQAWMESSSDSDQKINANTVFMAKIKKVLSDSDECSSSAKETIAEVAYYTSESGSESEYETLEYYDNSTNYGLFVNDNDDQEIFHDAIEYASEHFIENHIDSQKDYDKSEVDYNDSEKKDHLVDKLIRKFNHKIAKLNTFEEENNEFNEQMKVLNEKNADLLAQTEVLQDQLKSKGIILTYVDGVTRLSRSFTVKASATSAQQDVDADVLTKIPPDDRIPATIITGFLGSGKTTLLNHILTADHGKRIAVIENEYGEVDIDGSLVAAKAAGVEDIVMLNNGCLCCTVRGDLVRMIGELVSKKKGKFDHIIIETTGLANPAPIIQTFYAEDQIFNDVKLDGVVTLVDAKHANIHLDDVKPEGVVNEAVEQIAYADRIIVNKTDLVGSGEISALVQRIKGINRMAELKRTEYGKVDLDYVLGIGGFDLERIDDAVEVEARKEDEHHHDHEHDHDHEHCTDPTHNHHDHDHKHEHHDHTHDPGVSSVSIVCEGTLDLEKANFWLGTLLMDRSEDIYRMKGLLSIDGMDERFVFQGVHDIFQGSPDRPWNPDEPRVNKIVFIGKNLDAEELEKGFKTCVLLQPNGNEQRRNDKMRCKLLSVWREWLHQTTPRLVSDGPLSVSLIKFLRSMRSGRIWCPSVLGSSGIYGDMSPPDVRSLTEKIIDLRHVPPGLLFGAGLASTWDFPGFFPVFKDTRGNVVTMSEYLRFPFLSGISIAQGAAVPANHPVGQNTTPSLPTNQPILDKTDSQRELKVEDPKVVADREKKRAQVARAAAKKKESRKKGTMKREVLRRKRRRFWLSRFTAGIMMGSHENRSASHSPHGSVRQPVHPAKEPVFLSETNADGCLVTLNDLSTVEEGKSSQSASVYNPGWAIPQRCRVDTPEWCRELMVHLAPSAAREEPNALTNDVALQRAWFSVARWAMAQTELLERFENLLDDYDTLHNAKLYTGAINRYQALKEEHTGCEQKIKALEEEINNLSVVNKDQALRIKELEAEVARKDSALVAAKRVSAEGAQERQKLVAQLSKMEVEKFDCIHKLLPTVVSRILKSHEYKKSLSEPFNMAIQPGWGKGLSEGRTDKEIMAILHKAKKFDAYSDRKLYLMYDSYSRRSTSTPTISKALGASYAPPLQKKT</sequence>
<keyword evidence="6" id="KW-0479">Metal-binding</keyword>
<feature type="region of interest" description="Disordered" evidence="8">
    <location>
        <begin position="791"/>
        <end position="833"/>
    </location>
</feature>
<feature type="coiled-coil region" evidence="7">
    <location>
        <begin position="1303"/>
        <end position="1358"/>
    </location>
</feature>
<keyword evidence="6" id="KW-0863">Zinc-finger</keyword>
<dbReference type="GO" id="GO:0005737">
    <property type="term" value="C:cytoplasm"/>
    <property type="evidence" value="ECO:0007669"/>
    <property type="project" value="TreeGrafter"/>
</dbReference>
<dbReference type="SUPFAM" id="SSF52540">
    <property type="entry name" value="P-loop containing nucleoside triphosphate hydrolases"/>
    <property type="match status" value="1"/>
</dbReference>
<evidence type="ECO:0000256" key="5">
    <source>
        <dbReference type="ARBA" id="ARBA00049117"/>
    </source>
</evidence>
<dbReference type="Gene3D" id="3.30.1220.10">
    <property type="entry name" value="CobW-like, C-terminal domain"/>
    <property type="match status" value="1"/>
</dbReference>
<dbReference type="SUPFAM" id="SSF57756">
    <property type="entry name" value="Retrovirus zinc finger-like domains"/>
    <property type="match status" value="1"/>
</dbReference>
<dbReference type="GO" id="GO:0016787">
    <property type="term" value="F:hydrolase activity"/>
    <property type="evidence" value="ECO:0007669"/>
    <property type="project" value="UniProtKB-KW"/>
</dbReference>
<reference evidence="10" key="1">
    <citation type="journal article" date="2019" name="Sci. Rep.">
        <title>Draft genome of Tanacetum cinerariifolium, the natural source of mosquito coil.</title>
        <authorList>
            <person name="Yamashiro T."/>
            <person name="Shiraishi A."/>
            <person name="Satake H."/>
            <person name="Nakayama K."/>
        </authorList>
    </citation>
    <scope>NUCLEOTIDE SEQUENCE</scope>
</reference>
<feature type="compositionally biased region" description="Polar residues" evidence="8">
    <location>
        <begin position="1078"/>
        <end position="1089"/>
    </location>
</feature>
<dbReference type="PROSITE" id="PS50158">
    <property type="entry name" value="ZF_CCHC"/>
    <property type="match status" value="1"/>
</dbReference>
<dbReference type="Gene3D" id="4.10.60.10">
    <property type="entry name" value="Zinc finger, CCHC-type"/>
    <property type="match status" value="1"/>
</dbReference>
<dbReference type="Pfam" id="PF07683">
    <property type="entry name" value="CobW_C"/>
    <property type="match status" value="1"/>
</dbReference>
<keyword evidence="2" id="KW-0378">Hydrolase</keyword>
<feature type="coiled-coil region" evidence="7">
    <location>
        <begin position="490"/>
        <end position="524"/>
    </location>
</feature>
<feature type="region of interest" description="Disordered" evidence="8">
    <location>
        <begin position="1078"/>
        <end position="1114"/>
    </location>
</feature>
<dbReference type="InterPro" id="IPR001878">
    <property type="entry name" value="Znf_CCHC"/>
</dbReference>
<keyword evidence="3" id="KW-0143">Chaperone</keyword>
<protein>
    <recommendedName>
        <fullName evidence="9">CCHC-type domain-containing protein</fullName>
    </recommendedName>
</protein>
<dbReference type="CDD" id="cd03112">
    <property type="entry name" value="CobW-like"/>
    <property type="match status" value="1"/>
</dbReference>
<evidence type="ECO:0000259" key="9">
    <source>
        <dbReference type="PROSITE" id="PS50158"/>
    </source>
</evidence>
<dbReference type="EMBL" id="BKCJ010000565">
    <property type="protein sequence ID" value="GEU34346.1"/>
    <property type="molecule type" value="Genomic_DNA"/>
</dbReference>
<keyword evidence="6" id="KW-0862">Zinc</keyword>
<evidence type="ECO:0000256" key="8">
    <source>
        <dbReference type="SAM" id="MobiDB-lite"/>
    </source>
</evidence>
<dbReference type="Gene3D" id="3.40.50.300">
    <property type="entry name" value="P-loop containing nucleotide triphosphate hydrolases"/>
    <property type="match status" value="1"/>
</dbReference>
<feature type="compositionally biased region" description="Basic and acidic residues" evidence="8">
    <location>
        <begin position="791"/>
        <end position="818"/>
    </location>
</feature>
<dbReference type="InterPro" id="IPR051316">
    <property type="entry name" value="Zinc-reg_GTPase_activator"/>
</dbReference>
<dbReference type="PANTHER" id="PTHR13748">
    <property type="entry name" value="COBW-RELATED"/>
    <property type="match status" value="1"/>
</dbReference>
<dbReference type="Pfam" id="PF00098">
    <property type="entry name" value="zf-CCHC"/>
    <property type="match status" value="1"/>
</dbReference>
<comment type="catalytic activity">
    <reaction evidence="5">
        <text>GTP + H2O = GDP + phosphate + H(+)</text>
        <dbReference type="Rhea" id="RHEA:19669"/>
        <dbReference type="ChEBI" id="CHEBI:15377"/>
        <dbReference type="ChEBI" id="CHEBI:15378"/>
        <dbReference type="ChEBI" id="CHEBI:37565"/>
        <dbReference type="ChEBI" id="CHEBI:43474"/>
        <dbReference type="ChEBI" id="CHEBI:58189"/>
    </reaction>
    <physiologicalReaction direction="left-to-right" evidence="5">
        <dbReference type="Rhea" id="RHEA:19670"/>
    </physiologicalReaction>
</comment>
<dbReference type="Pfam" id="PF02492">
    <property type="entry name" value="cobW"/>
    <property type="match status" value="1"/>
</dbReference>
<dbReference type="Pfam" id="PF14223">
    <property type="entry name" value="Retrotran_gag_2"/>
    <property type="match status" value="1"/>
</dbReference>
<proteinExistence type="inferred from homology"/>
<dbReference type="InterPro" id="IPR027417">
    <property type="entry name" value="P-loop_NTPase"/>
</dbReference>
<evidence type="ECO:0000256" key="1">
    <source>
        <dbReference type="ARBA" id="ARBA00022741"/>
    </source>
</evidence>
<dbReference type="SUPFAM" id="SSF90002">
    <property type="entry name" value="Hypothetical protein YjiA, C-terminal domain"/>
    <property type="match status" value="1"/>
</dbReference>
<comment type="caution">
    <text evidence="10">The sequence shown here is derived from an EMBL/GenBank/DDBJ whole genome shotgun (WGS) entry which is preliminary data.</text>
</comment>
<gene>
    <name evidence="10" type="ORF">Tci_006324</name>
</gene>
<dbReference type="GO" id="GO:0000166">
    <property type="term" value="F:nucleotide binding"/>
    <property type="evidence" value="ECO:0007669"/>
    <property type="project" value="UniProtKB-KW"/>
</dbReference>
<dbReference type="PANTHER" id="PTHR13748:SF62">
    <property type="entry name" value="COBW DOMAIN-CONTAINING PROTEIN"/>
    <property type="match status" value="1"/>
</dbReference>
<evidence type="ECO:0000256" key="4">
    <source>
        <dbReference type="ARBA" id="ARBA00034320"/>
    </source>
</evidence>
<accession>A0A6L2JBV2</accession>
<feature type="compositionally biased region" description="Basic and acidic residues" evidence="8">
    <location>
        <begin position="1092"/>
        <end position="1114"/>
    </location>
</feature>
<dbReference type="InterPro" id="IPR036627">
    <property type="entry name" value="CobW-likC_sf"/>
</dbReference>
<keyword evidence="1" id="KW-0547">Nucleotide-binding</keyword>
<feature type="compositionally biased region" description="Basic and acidic residues" evidence="8">
    <location>
        <begin position="282"/>
        <end position="301"/>
    </location>
</feature>
<evidence type="ECO:0000256" key="6">
    <source>
        <dbReference type="PROSITE-ProRule" id="PRU00047"/>
    </source>
</evidence>
<dbReference type="InterPro" id="IPR003495">
    <property type="entry name" value="CobW/HypB/UreG_nucleotide-bd"/>
</dbReference>
<evidence type="ECO:0000256" key="7">
    <source>
        <dbReference type="SAM" id="Coils"/>
    </source>
</evidence>
<dbReference type="FunFam" id="3.40.50.300:FF:000778">
    <property type="entry name" value="GTP-binding protein YjiA"/>
    <property type="match status" value="1"/>
</dbReference>